<evidence type="ECO:0000313" key="2">
    <source>
        <dbReference type="Proteomes" id="UP001311730"/>
    </source>
</evidence>
<dbReference type="Gene3D" id="3.40.1350.120">
    <property type="match status" value="1"/>
</dbReference>
<sequence>MEEESTTITTIHKVILRKRYQGITFSVLYETPNGGLVERFNQGVQGKKEKYKNIEALKILADKGRQYRLLPLIQDGEKNPDAFNLQTKKYVDIKVGESNNGKNIIQGALKEANKQGVSEVIIHFTQELASNHDVYDALKATFKLKRAENIEEITIITYRNRIIAFKTDRLK</sequence>
<dbReference type="RefSeq" id="WP_323983399.1">
    <property type="nucleotide sequence ID" value="NZ_JAYKBW010000007.1"/>
</dbReference>
<proteinExistence type="predicted"/>
<name>A0ABU5Z8Y1_9FLAO</name>
<protein>
    <recommendedName>
        <fullName evidence="3">tRNA nuclease CdiA C-terminal domain-containing protein</fullName>
    </recommendedName>
</protein>
<evidence type="ECO:0008006" key="3">
    <source>
        <dbReference type="Google" id="ProtNLM"/>
    </source>
</evidence>
<organism evidence="1 2">
    <name type="scientific">Capnocytophaga gingivalis</name>
    <dbReference type="NCBI Taxonomy" id="1017"/>
    <lineage>
        <taxon>Bacteria</taxon>
        <taxon>Pseudomonadati</taxon>
        <taxon>Bacteroidota</taxon>
        <taxon>Flavobacteriia</taxon>
        <taxon>Flavobacteriales</taxon>
        <taxon>Flavobacteriaceae</taxon>
        <taxon>Capnocytophaga</taxon>
    </lineage>
</organism>
<evidence type="ECO:0000313" key="1">
    <source>
        <dbReference type="EMBL" id="MEB3075129.1"/>
    </source>
</evidence>
<dbReference type="Proteomes" id="UP001311730">
    <property type="component" value="Unassembled WGS sequence"/>
</dbReference>
<gene>
    <name evidence="1" type="ORF">VJJ08_07445</name>
</gene>
<accession>A0ABU5Z8Y1</accession>
<dbReference type="EMBL" id="JAYKBW010000007">
    <property type="protein sequence ID" value="MEB3075129.1"/>
    <property type="molecule type" value="Genomic_DNA"/>
</dbReference>
<reference evidence="1 2" key="1">
    <citation type="submission" date="2023-12" db="EMBL/GenBank/DDBJ databases">
        <title>Genomic sequences of Capnocytophaga and Parvimonas strains.</title>
        <authorList>
            <person name="Watt R.M."/>
            <person name="Wang M."/>
            <person name="Yang T."/>
            <person name="Tong W.M."/>
        </authorList>
    </citation>
    <scope>NUCLEOTIDE SEQUENCE [LARGE SCALE GENOMIC DNA]</scope>
    <source>
        <strain evidence="1 2">CCUG 13096</strain>
    </source>
</reference>
<comment type="caution">
    <text evidence="1">The sequence shown here is derived from an EMBL/GenBank/DDBJ whole genome shotgun (WGS) entry which is preliminary data.</text>
</comment>
<keyword evidence="2" id="KW-1185">Reference proteome</keyword>